<name>I3CZV9_9ARCH</name>
<dbReference type="EMBL" id="AEXL02000161">
    <property type="protein sequence ID" value="EIJ65002.1"/>
    <property type="molecule type" value="Genomic_DNA"/>
</dbReference>
<proteinExistence type="predicted"/>
<dbReference type="PATRIC" id="fig|859350.6.peg.1907"/>
<comment type="caution">
    <text evidence="1">The sequence shown here is derived from an EMBL/GenBank/DDBJ whole genome shotgun (WGS) entry which is preliminary data.</text>
</comment>
<keyword evidence="2" id="KW-1185">Reference proteome</keyword>
<evidence type="ECO:0000313" key="2">
    <source>
        <dbReference type="Proteomes" id="UP000003423"/>
    </source>
</evidence>
<organism evidence="1 2">
    <name type="scientific">Candidatus Nitrosopumilus salarius BD31</name>
    <dbReference type="NCBI Taxonomy" id="859350"/>
    <lineage>
        <taxon>Archaea</taxon>
        <taxon>Nitrososphaerota</taxon>
        <taxon>Nitrososphaeria</taxon>
        <taxon>Nitrosopumilales</taxon>
        <taxon>Nitrosopumilaceae</taxon>
        <taxon>Nitrosopumilus</taxon>
    </lineage>
</organism>
<dbReference type="Proteomes" id="UP000003423">
    <property type="component" value="Unassembled WGS sequence"/>
</dbReference>
<evidence type="ECO:0008006" key="3">
    <source>
        <dbReference type="Google" id="ProtNLM"/>
    </source>
</evidence>
<accession>I3CZV9</accession>
<protein>
    <recommendedName>
        <fullName evidence="3">HNH domain-containing protein</fullName>
    </recommendedName>
</protein>
<reference evidence="1 2" key="1">
    <citation type="journal article" date="2012" name="J. Bacteriol.">
        <title>Genome sequence of "Candidatus Nitrosopumilus salaria" BD31, an ammonia-oxidizing archaeon from the San Francisco Bay estuary.</title>
        <authorList>
            <person name="Mosier A.C."/>
            <person name="Allen E.E."/>
            <person name="Kim M."/>
            <person name="Ferriera S."/>
            <person name="Francis C.A."/>
        </authorList>
    </citation>
    <scope>NUCLEOTIDE SEQUENCE [LARGE SCALE GENOMIC DNA]</scope>
    <source>
        <strain evidence="1 2">BD31</strain>
    </source>
</reference>
<sequence length="65" mass="7632">MSVRAGACGICGKQKTELEEHHVVEYLDNQDRTPKIYICPECHTQQEKYKNYLKNVCGFDIDRRK</sequence>
<dbReference type="AlphaFoldDB" id="I3CZV9"/>
<dbReference type="RefSeq" id="WP_008301592.1">
    <property type="nucleotide sequence ID" value="NZ_AEXL02000161.1"/>
</dbReference>
<gene>
    <name evidence="1" type="ORF">BD31_I0770</name>
</gene>
<evidence type="ECO:0000313" key="1">
    <source>
        <dbReference type="EMBL" id="EIJ65002.1"/>
    </source>
</evidence>